<proteinExistence type="predicted"/>
<evidence type="ECO:0000313" key="2">
    <source>
        <dbReference type="Proteomes" id="UP001320706"/>
    </source>
</evidence>
<comment type="caution">
    <text evidence="1">The sequence shown here is derived from an EMBL/GenBank/DDBJ whole genome shotgun (WGS) entry which is preliminary data.</text>
</comment>
<keyword evidence="2" id="KW-1185">Reference proteome</keyword>
<name>A0ACC3SBP5_9PEZI</name>
<gene>
    <name evidence="1" type="ORF">M8818_004848</name>
</gene>
<sequence length="503" mass="57551">MASKPLLNNIPLHCNICPKKPDFSDISHLLTHIASKGHLSHYYKTKVRSSNEEASRILIDEYDAWYAACNIEDLMSDRLDQKDRRNSRTRNSTNSATPQPSRAPTTAGPSHFNRFTDNPLDPRLSERMLKGEPHSRSASRGASPYVDPTTLQRPYGPPPMQLWNPNPYMTAMPIKQEQASETSSESSIMPLRRSTRHRNQVSRSTLEDEELYELEVEHVEDTTFNDPNKLKGVFWPGMDMFDSATPEMRRKRNQKKATSVVKQLEQMSEVVEATELVFSPSGSLRRARTISGFPDSDSDEPLKGEETPPKRRKSSRRQPLTERDPNANNQPRRKRDNLPFYGNNRPYYNDDQADDDLTYVSKQSKRKRKLQVHHDDDEEVTFDNPANMSYLTSAFQHPTHTNHNHAEQHRPFNTSTTTMNPFRPVEPTYFSQGMSSFQPNYLTNPFSFEPPVLPQWDFLGQDFSTATQLANPLFMSGTGTFQNAHTIPDDDDQRTISALASDN</sequence>
<accession>A0ACC3SBP5</accession>
<reference evidence="1" key="1">
    <citation type="submission" date="2024-02" db="EMBL/GenBank/DDBJ databases">
        <title>Metagenome Assembled Genome of Zalaria obscura JY119.</title>
        <authorList>
            <person name="Vighnesh L."/>
            <person name="Jagadeeshwari U."/>
            <person name="Venkata Ramana C."/>
            <person name="Sasikala C."/>
        </authorList>
    </citation>
    <scope>NUCLEOTIDE SEQUENCE</scope>
    <source>
        <strain evidence="1">JY119</strain>
    </source>
</reference>
<organism evidence="1 2">
    <name type="scientific">Zalaria obscura</name>
    <dbReference type="NCBI Taxonomy" id="2024903"/>
    <lineage>
        <taxon>Eukaryota</taxon>
        <taxon>Fungi</taxon>
        <taxon>Dikarya</taxon>
        <taxon>Ascomycota</taxon>
        <taxon>Pezizomycotina</taxon>
        <taxon>Dothideomycetes</taxon>
        <taxon>Dothideomycetidae</taxon>
        <taxon>Dothideales</taxon>
        <taxon>Zalariaceae</taxon>
        <taxon>Zalaria</taxon>
    </lineage>
</organism>
<protein>
    <submittedName>
        <fullName evidence="1">Uncharacterized protein</fullName>
    </submittedName>
</protein>
<evidence type="ECO:0000313" key="1">
    <source>
        <dbReference type="EMBL" id="KAK8205671.1"/>
    </source>
</evidence>
<dbReference type="Proteomes" id="UP001320706">
    <property type="component" value="Unassembled WGS sequence"/>
</dbReference>
<dbReference type="EMBL" id="JAMKPW020000023">
    <property type="protein sequence ID" value="KAK8205671.1"/>
    <property type="molecule type" value="Genomic_DNA"/>
</dbReference>